<reference evidence="8 9" key="1">
    <citation type="submission" date="2019-11" db="EMBL/GenBank/DDBJ databases">
        <title>Whole genome sequencing identifies a novel species of the genus Arsenicicoccus isolated from human blood.</title>
        <authorList>
            <person name="Jeong J.H."/>
            <person name="Kweon O.J."/>
            <person name="Kim H.R."/>
            <person name="Kim T.-H."/>
            <person name="Ha S.-M."/>
            <person name="Lee M.-K."/>
        </authorList>
    </citation>
    <scope>NUCLEOTIDE SEQUENCE [LARGE SCALE GENOMIC DNA]</scope>
    <source>
        <strain evidence="8 9">MKL-02</strain>
    </source>
</reference>
<evidence type="ECO:0000256" key="3">
    <source>
        <dbReference type="ARBA" id="ARBA00022692"/>
    </source>
</evidence>
<feature type="transmembrane region" description="Helical" evidence="6">
    <location>
        <begin position="197"/>
        <end position="219"/>
    </location>
</feature>
<evidence type="ECO:0000256" key="6">
    <source>
        <dbReference type="SAM" id="Phobius"/>
    </source>
</evidence>
<dbReference type="RefSeq" id="WP_311966630.1">
    <property type="nucleotide sequence ID" value="NZ_WLVL01000039.1"/>
</dbReference>
<evidence type="ECO:0000313" key="9">
    <source>
        <dbReference type="Proteomes" id="UP000431092"/>
    </source>
</evidence>
<evidence type="ECO:0000256" key="2">
    <source>
        <dbReference type="ARBA" id="ARBA00006143"/>
    </source>
</evidence>
<keyword evidence="9" id="KW-1185">Reference proteome</keyword>
<sequence>MTDVGLLGALLGGLLSLVSPCSALLLPSFFALAFERPLVLLRRVAAFYLGLVLVLAPLGAGVGAVGSLLTVHRTTATRVGGLVVIALGLLMALGGGFELGAAQRAKGRLHLGPASSAVSVVALGALYGLSGFCSGPLLGSILTLSMTGGSPAYGAALMTTYAAGMTIPLAVLALLWDRAGLRDRRWLRGRPVALGPVRTHTTSLLAGGVFVLIGLTFVLSDGTTLLPALTDSGTQLAWQSSVQAWQERVTDLHVLLAVALVALVVLAVRLVLSSRRAARRSG</sequence>
<dbReference type="EMBL" id="WLVL01000039">
    <property type="protein sequence ID" value="MTB72556.1"/>
    <property type="molecule type" value="Genomic_DNA"/>
</dbReference>
<protein>
    <submittedName>
        <fullName evidence="8">Cytochrome c biogenesis protein CcdA</fullName>
    </submittedName>
</protein>
<dbReference type="GO" id="GO:0017004">
    <property type="term" value="P:cytochrome complex assembly"/>
    <property type="evidence" value="ECO:0007669"/>
    <property type="project" value="InterPro"/>
</dbReference>
<dbReference type="Pfam" id="PF02683">
    <property type="entry name" value="DsbD_TM"/>
    <property type="match status" value="1"/>
</dbReference>
<evidence type="ECO:0000256" key="1">
    <source>
        <dbReference type="ARBA" id="ARBA00004141"/>
    </source>
</evidence>
<keyword evidence="3 6" id="KW-0812">Transmembrane</keyword>
<comment type="similarity">
    <text evidence="2">Belongs to the DsbD family.</text>
</comment>
<dbReference type="AlphaFoldDB" id="A0A6I3IZX0"/>
<dbReference type="InterPro" id="IPR051790">
    <property type="entry name" value="Cytochrome_c-biogenesis_DsbD"/>
</dbReference>
<feature type="transmembrane region" description="Helical" evidence="6">
    <location>
        <begin position="81"/>
        <end position="99"/>
    </location>
</feature>
<feature type="domain" description="Cytochrome C biogenesis protein transmembrane" evidence="7">
    <location>
        <begin position="7"/>
        <end position="177"/>
    </location>
</feature>
<dbReference type="InterPro" id="IPR003834">
    <property type="entry name" value="Cyt_c_assmbl_TM_dom"/>
</dbReference>
<keyword evidence="5 6" id="KW-0472">Membrane</keyword>
<proteinExistence type="inferred from homology"/>
<dbReference type="PANTHER" id="PTHR31272:SF4">
    <property type="entry name" value="CYTOCHROME C-TYPE BIOGENESIS PROTEIN HI_1454-RELATED"/>
    <property type="match status" value="1"/>
</dbReference>
<gene>
    <name evidence="8" type="ORF">GGG17_11365</name>
</gene>
<feature type="transmembrane region" description="Helical" evidence="6">
    <location>
        <begin position="252"/>
        <end position="272"/>
    </location>
</feature>
<evidence type="ECO:0000256" key="5">
    <source>
        <dbReference type="ARBA" id="ARBA00023136"/>
    </source>
</evidence>
<dbReference type="PANTHER" id="PTHR31272">
    <property type="entry name" value="CYTOCHROME C-TYPE BIOGENESIS PROTEIN HI_1454-RELATED"/>
    <property type="match status" value="1"/>
</dbReference>
<evidence type="ECO:0000256" key="4">
    <source>
        <dbReference type="ARBA" id="ARBA00022989"/>
    </source>
</evidence>
<comment type="caution">
    <text evidence="8">The sequence shown here is derived from an EMBL/GenBank/DDBJ whole genome shotgun (WGS) entry which is preliminary data.</text>
</comment>
<keyword evidence="4 6" id="KW-1133">Transmembrane helix</keyword>
<accession>A0A6I3IZX0</accession>
<feature type="transmembrane region" description="Helical" evidence="6">
    <location>
        <begin position="46"/>
        <end position="69"/>
    </location>
</feature>
<feature type="transmembrane region" description="Helical" evidence="6">
    <location>
        <begin position="6"/>
        <end position="34"/>
    </location>
</feature>
<comment type="subcellular location">
    <subcellularLocation>
        <location evidence="1">Membrane</location>
        <topology evidence="1">Multi-pass membrane protein</topology>
    </subcellularLocation>
</comment>
<evidence type="ECO:0000313" key="8">
    <source>
        <dbReference type="EMBL" id="MTB72556.1"/>
    </source>
</evidence>
<dbReference type="GO" id="GO:0016020">
    <property type="term" value="C:membrane"/>
    <property type="evidence" value="ECO:0007669"/>
    <property type="project" value="UniProtKB-SubCell"/>
</dbReference>
<organism evidence="8 9">
    <name type="scientific">Arsenicicoccus cauae</name>
    <dbReference type="NCBI Taxonomy" id="2663847"/>
    <lineage>
        <taxon>Bacteria</taxon>
        <taxon>Bacillati</taxon>
        <taxon>Actinomycetota</taxon>
        <taxon>Actinomycetes</taxon>
        <taxon>Micrococcales</taxon>
        <taxon>Intrasporangiaceae</taxon>
        <taxon>Arsenicicoccus</taxon>
    </lineage>
</organism>
<name>A0A6I3IZX0_9MICO</name>
<feature type="transmembrane region" description="Helical" evidence="6">
    <location>
        <begin position="152"/>
        <end position="176"/>
    </location>
</feature>
<dbReference type="Proteomes" id="UP000431092">
    <property type="component" value="Unassembled WGS sequence"/>
</dbReference>
<evidence type="ECO:0000259" key="7">
    <source>
        <dbReference type="Pfam" id="PF02683"/>
    </source>
</evidence>